<proteinExistence type="predicted"/>
<dbReference type="EMBL" id="BMIC01000002">
    <property type="protein sequence ID" value="GFZ84879.1"/>
    <property type="molecule type" value="Genomic_DNA"/>
</dbReference>
<feature type="chain" id="PRO_5035227578" description="SLAP domain-containing protein" evidence="2">
    <location>
        <begin position="20"/>
        <end position="230"/>
    </location>
</feature>
<reference evidence="3 4" key="1">
    <citation type="journal article" date="2014" name="Int. J. Syst. Evol. Microbiol.">
        <title>Complete genome sequence of Corynebacterium casei LMG S-19264T (=DSM 44701T), isolated from a smear-ripened cheese.</title>
        <authorList>
            <consortium name="US DOE Joint Genome Institute (JGI-PGF)"/>
            <person name="Walter F."/>
            <person name="Albersmeier A."/>
            <person name="Kalinowski J."/>
            <person name="Ruckert C."/>
        </authorList>
    </citation>
    <scope>NUCLEOTIDE SEQUENCE [LARGE SCALE GENOMIC DNA]</scope>
    <source>
        <strain evidence="3 4">CGMCC 1.15295</strain>
    </source>
</reference>
<name>A0A8J2XGR1_9FLAO</name>
<keyword evidence="2" id="KW-0732">Signal</keyword>
<dbReference type="RefSeq" id="WP_188605726.1">
    <property type="nucleotide sequence ID" value="NZ_BMIC01000002.1"/>
</dbReference>
<evidence type="ECO:0000256" key="1">
    <source>
        <dbReference type="SAM" id="MobiDB-lite"/>
    </source>
</evidence>
<evidence type="ECO:0000313" key="3">
    <source>
        <dbReference type="EMBL" id="GFZ84879.1"/>
    </source>
</evidence>
<protein>
    <recommendedName>
        <fullName evidence="5">SLAP domain-containing protein</fullName>
    </recommendedName>
</protein>
<evidence type="ECO:0000313" key="4">
    <source>
        <dbReference type="Proteomes" id="UP000598120"/>
    </source>
</evidence>
<keyword evidence="4" id="KW-1185">Reference proteome</keyword>
<accession>A0A8J2XGR1</accession>
<feature type="compositionally biased region" description="Basic and acidic residues" evidence="1">
    <location>
        <begin position="34"/>
        <end position="44"/>
    </location>
</feature>
<dbReference type="Proteomes" id="UP000598120">
    <property type="component" value="Unassembled WGS sequence"/>
</dbReference>
<feature type="region of interest" description="Disordered" evidence="1">
    <location>
        <begin position="30"/>
        <end position="63"/>
    </location>
</feature>
<comment type="caution">
    <text evidence="3">The sequence shown here is derived from an EMBL/GenBank/DDBJ whole genome shotgun (WGS) entry which is preliminary data.</text>
</comment>
<evidence type="ECO:0008006" key="5">
    <source>
        <dbReference type="Google" id="ProtNLM"/>
    </source>
</evidence>
<organism evidence="3 4">
    <name type="scientific">Aquaticitalea lipolytica</name>
    <dbReference type="NCBI Taxonomy" id="1247562"/>
    <lineage>
        <taxon>Bacteria</taxon>
        <taxon>Pseudomonadati</taxon>
        <taxon>Bacteroidota</taxon>
        <taxon>Flavobacteriia</taxon>
        <taxon>Flavobacteriales</taxon>
        <taxon>Flavobacteriaceae</taxon>
        <taxon>Aquaticitalea</taxon>
    </lineage>
</organism>
<feature type="signal peptide" evidence="2">
    <location>
        <begin position="1"/>
        <end position="19"/>
    </location>
</feature>
<sequence>MKLKLTLLFTLLITSSLLAQVDGEKKSTAIPAVENKDEKKEETPKPAPILISPSEKPSLTNTSKENISGIKIKNPTYKNPNKQFSMIDNSTLINPSTIFEKKWADEKKKREAESLTPEKLGDQFLGDFKITGEFINVICRDFGEEDGDLVRVIVNDDVYVARLELLNGFKSFKIPLVDGINKVDFYAINQGLVGYNTAEFQIFSDTETLIFTKSWHLSTNSKATLVFIKQ</sequence>
<gene>
    <name evidence="3" type="ORF">GCM10011531_14850</name>
</gene>
<evidence type="ECO:0000256" key="2">
    <source>
        <dbReference type="SAM" id="SignalP"/>
    </source>
</evidence>
<dbReference type="AlphaFoldDB" id="A0A8J2XGR1"/>